<dbReference type="InterPro" id="IPR011991">
    <property type="entry name" value="ArsR-like_HTH"/>
</dbReference>
<dbReference type="InterPro" id="IPR036390">
    <property type="entry name" value="WH_DNA-bd_sf"/>
</dbReference>
<dbReference type="PANTHER" id="PTHR37419">
    <property type="entry name" value="SERINE/THREONINE-PROTEIN KINASE TOXIN HIPA"/>
    <property type="match status" value="1"/>
</dbReference>
<dbReference type="Proteomes" id="UP001598201">
    <property type="component" value="Unassembled WGS sequence"/>
</dbReference>
<dbReference type="GO" id="GO:0004674">
    <property type="term" value="F:protein serine/threonine kinase activity"/>
    <property type="evidence" value="ECO:0007669"/>
    <property type="project" value="TreeGrafter"/>
</dbReference>
<dbReference type="InterPro" id="IPR012893">
    <property type="entry name" value="HipA-like_C"/>
</dbReference>
<dbReference type="GO" id="GO:0005829">
    <property type="term" value="C:cytosol"/>
    <property type="evidence" value="ECO:0007669"/>
    <property type="project" value="TreeGrafter"/>
</dbReference>
<evidence type="ECO:0000256" key="1">
    <source>
        <dbReference type="ARBA" id="ARBA00010164"/>
    </source>
</evidence>
<dbReference type="CDD" id="cd00090">
    <property type="entry name" value="HTH_ARSR"/>
    <property type="match status" value="1"/>
</dbReference>
<name>A0A0H3FGY3_RAHSY</name>
<evidence type="ECO:0000256" key="3">
    <source>
        <dbReference type="ARBA" id="ARBA00022777"/>
    </source>
</evidence>
<evidence type="ECO:0000259" key="4">
    <source>
        <dbReference type="Pfam" id="PF01022"/>
    </source>
</evidence>
<organism evidence="6 8">
    <name type="scientific">Rahnella sp. (strain Y9602)</name>
    <dbReference type="NCBI Taxonomy" id="2703885"/>
    <lineage>
        <taxon>Bacteria</taxon>
        <taxon>Pseudomonadati</taxon>
        <taxon>Pseudomonadota</taxon>
        <taxon>Gammaproteobacteria</taxon>
        <taxon>Enterobacterales</taxon>
        <taxon>Yersiniaceae</taxon>
        <taxon>Rahnella</taxon>
    </lineage>
</organism>
<dbReference type="InterPro" id="IPR052028">
    <property type="entry name" value="HipA_Ser/Thr_kinase"/>
</dbReference>
<evidence type="ECO:0000313" key="6">
    <source>
        <dbReference type="EMBL" id="ADW75408.1"/>
    </source>
</evidence>
<evidence type="ECO:0000313" key="9">
    <source>
        <dbReference type="Proteomes" id="UP001598201"/>
    </source>
</evidence>
<reference evidence="6 8" key="2">
    <citation type="journal article" date="2012" name="J. Bacteriol.">
        <title>Complete Genome Sequence of Rahnella sp. Strain Y9602, a Gammaproteobacterium Isolate from Metal- and Radionuclide-Contaminated Soil.</title>
        <authorList>
            <person name="Martinez R.J."/>
            <person name="Bruce D."/>
            <person name="Detter C."/>
            <person name="Goodwin L.A."/>
            <person name="Han J."/>
            <person name="Han C.S."/>
            <person name="Held B."/>
            <person name="Land M.L."/>
            <person name="Mikhailova N."/>
            <person name="Nolan M."/>
            <person name="Pennacchio L."/>
            <person name="Pitluck S."/>
            <person name="Tapia R."/>
            <person name="Woyke T."/>
            <person name="Sobecky P.A."/>
        </authorList>
    </citation>
    <scope>NUCLEOTIDE SEQUENCE [LARGE SCALE GENOMIC DNA]</scope>
    <source>
        <strain evidence="6 8">Y9602</strain>
    </source>
</reference>
<reference evidence="7 9" key="3">
    <citation type="submission" date="2024-09" db="EMBL/GenBank/DDBJ databases">
        <title>Genomes of Rahnella.</title>
        <authorList>
            <person name="Mnguni F.C."/>
            <person name="Shin G.Y."/>
            <person name="Coutinho T."/>
        </authorList>
    </citation>
    <scope>NUCLEOTIDE SEQUENCE [LARGE SCALE GENOMIC DNA]</scope>
    <source>
        <strain evidence="7 9">20WA0057</strain>
    </source>
</reference>
<dbReference type="InterPro" id="IPR001845">
    <property type="entry name" value="HTH_ArsR_DNA-bd_dom"/>
</dbReference>
<dbReference type="Pfam" id="PF01022">
    <property type="entry name" value="HTH_5"/>
    <property type="match status" value="1"/>
</dbReference>
<dbReference type="Proteomes" id="UP000007257">
    <property type="component" value="Chromosome"/>
</dbReference>
<comment type="similarity">
    <text evidence="1">Belongs to the HipA Ser/Thr kinase family.</text>
</comment>
<dbReference type="Pfam" id="PF07804">
    <property type="entry name" value="HipA_C"/>
    <property type="match status" value="1"/>
</dbReference>
<gene>
    <name evidence="7" type="primary">yjjJ</name>
    <name evidence="6" type="ordered locus">Rahaq_3819</name>
    <name evidence="7" type="ORF">ACFPK4_00625</name>
</gene>
<dbReference type="EMBL" id="CP002505">
    <property type="protein sequence ID" value="ADW75408.1"/>
    <property type="molecule type" value="Genomic_DNA"/>
</dbReference>
<dbReference type="AlphaFoldDB" id="A0A0H3FGY3"/>
<dbReference type="EMBL" id="JBHUCJ010000001">
    <property type="protein sequence ID" value="MFD3222028.1"/>
    <property type="molecule type" value="Genomic_DNA"/>
</dbReference>
<dbReference type="KEGG" id="rah:Rahaq_3819"/>
<evidence type="ECO:0000259" key="5">
    <source>
        <dbReference type="Pfam" id="PF07804"/>
    </source>
</evidence>
<dbReference type="SUPFAM" id="SSF46785">
    <property type="entry name" value="Winged helix' DNA-binding domain"/>
    <property type="match status" value="1"/>
</dbReference>
<dbReference type="eggNOG" id="COG3550">
    <property type="taxonomic scope" value="Bacteria"/>
</dbReference>
<dbReference type="PANTHER" id="PTHR37419:SF8">
    <property type="entry name" value="TOXIN YJJJ"/>
    <property type="match status" value="1"/>
</dbReference>
<keyword evidence="3" id="KW-0418">Kinase</keyword>
<evidence type="ECO:0000256" key="2">
    <source>
        <dbReference type="ARBA" id="ARBA00022679"/>
    </source>
</evidence>
<feature type="domain" description="HTH arsR-type" evidence="4">
    <location>
        <begin position="2"/>
        <end position="35"/>
    </location>
</feature>
<reference evidence="8" key="1">
    <citation type="submission" date="2011-01" db="EMBL/GenBank/DDBJ databases">
        <title>Complete sequence of chromosome of Rahnella sp. Y9602.</title>
        <authorList>
            <consortium name="US DOE Joint Genome Institute"/>
            <person name="Lucas S."/>
            <person name="Copeland A."/>
            <person name="Lapidus A."/>
            <person name="Cheng J.-F."/>
            <person name="Goodwin L."/>
            <person name="Pitluck S."/>
            <person name="Lu M."/>
            <person name="Detter J.C."/>
            <person name="Han C."/>
            <person name="Tapia R."/>
            <person name="Land M."/>
            <person name="Hauser L."/>
            <person name="Kyrpides N."/>
            <person name="Ivanova N."/>
            <person name="Ovchinnikova G."/>
            <person name="Pagani I."/>
            <person name="Sobecky P.A."/>
            <person name="Martinez R.J."/>
            <person name="Woyke T."/>
        </authorList>
    </citation>
    <scope>NUCLEOTIDE SEQUENCE [LARGE SCALE GENOMIC DNA]</scope>
    <source>
        <strain evidence="8">Y9602</strain>
    </source>
</reference>
<evidence type="ECO:0000313" key="7">
    <source>
        <dbReference type="EMBL" id="MFD3222028.1"/>
    </source>
</evidence>
<keyword evidence="9" id="KW-1185">Reference proteome</keyword>
<sequence>MSELVDLLRQGSLTAKEITEQLHITQSTLSRRLTKIPEIVKIGQSRSTRYILPRPLEGQWSFPLYQINEAGNAEKVGTLYSIWPGESCAVEVVSGQSLIYDGLPWFITDMRPQGFLGRAWGRDINAALHFPDDIKRWTESQTLVALARAGDETVGNFVIGEMAYQRWFHKPEDIPVPREDKIQVYERLAQRSLAGEEVGSSAGGEQPKFSCYAEHAGRDASQVLVKFSPPAVNENASRWGDLLRSEAHALSVLQEAGIPAATAEIFTGRKGEVFLEVERFDRTGECGRRGLVSLEAVSAEFGGGNSNWFLTAQRLRQSKVITAATVDKIEQIYAFGKLIANSDMHQGNLSFIDPAIDPLKQALSISPVYDMLPMAFAPTNAGTMRRETLPLTPDPLVSKEKWLNAQDWAGEFWRKVESDMAISPEFRQLASGMLAQVEGLTSIIQRLA</sequence>
<feature type="domain" description="HipA-like C-terminal" evidence="5">
    <location>
        <begin position="200"/>
        <end position="387"/>
    </location>
</feature>
<keyword evidence="2" id="KW-0808">Transferase</keyword>
<accession>A0A0H3FGY3</accession>
<dbReference type="NCBIfam" id="NF007297">
    <property type="entry name" value="PRK09775.1"/>
    <property type="match status" value="1"/>
</dbReference>
<dbReference type="OrthoDB" id="8555656at2"/>
<evidence type="ECO:0000313" key="8">
    <source>
        <dbReference type="Proteomes" id="UP000007257"/>
    </source>
</evidence>
<dbReference type="GO" id="GO:0003700">
    <property type="term" value="F:DNA-binding transcription factor activity"/>
    <property type="evidence" value="ECO:0007669"/>
    <property type="project" value="InterPro"/>
</dbReference>
<proteinExistence type="inferred from homology"/>
<dbReference type="GeneID" id="95419887"/>
<protein>
    <submittedName>
        <fullName evidence="6">HipA domain protein</fullName>
    </submittedName>
    <submittedName>
        <fullName evidence="7">Type II toxin-antitoxin system HipA family toxin YjjJ</fullName>
    </submittedName>
</protein>
<dbReference type="HOGENOM" id="CLU_050829_0_0_6"/>
<dbReference type="RefSeq" id="WP_013577097.1">
    <property type="nucleotide sequence ID" value="NC_015061.1"/>
</dbReference>